<name>A0A165PXX2_9APHY</name>
<sequence>MTGPNLHLDSTVGCFFVGMVFAVILYGCTCAQVLYYFWQYPKDRARFKFFVFLLWALDAATTATHIETMWEFLLRGHGNEDALSVMPIAGPIEWFLAATVVVIVQLYYILTIWKFVRERWYKLPLTIIATMLSLLSYAFGIQDTHLLISHPELPGAFMNSEAKTASFVQPLLAAIADIYITLSLSLLLRREKSGFRRTSSILRNLQAILFVSYRTNGFYWSLFAFPGTRVYIVSTLAVLNARHSNRLGLDCWSSSGECTHDVQLQAMRSPISPTYPPYTCQEQPTTPLTGASDKFIMLTTEVVRHID</sequence>
<keyword evidence="4" id="KW-1185">Reference proteome</keyword>
<dbReference type="PANTHER" id="PTHR40465">
    <property type="entry name" value="CHROMOSOME 1, WHOLE GENOME SHOTGUN SEQUENCE"/>
    <property type="match status" value="1"/>
</dbReference>
<dbReference type="Proteomes" id="UP000076727">
    <property type="component" value="Unassembled WGS sequence"/>
</dbReference>
<accession>A0A165PXX2</accession>
<dbReference type="STRING" id="1314783.A0A165PXX2"/>
<keyword evidence="1" id="KW-0472">Membrane</keyword>
<evidence type="ECO:0000313" key="4">
    <source>
        <dbReference type="Proteomes" id="UP000076727"/>
    </source>
</evidence>
<evidence type="ECO:0000313" key="3">
    <source>
        <dbReference type="EMBL" id="KZT68759.1"/>
    </source>
</evidence>
<keyword evidence="1" id="KW-1133">Transmembrane helix</keyword>
<dbReference type="InterPro" id="IPR045339">
    <property type="entry name" value="DUF6534"/>
</dbReference>
<proteinExistence type="predicted"/>
<feature type="transmembrane region" description="Helical" evidence="1">
    <location>
        <begin position="123"/>
        <end position="141"/>
    </location>
</feature>
<protein>
    <recommendedName>
        <fullName evidence="2">DUF6534 domain-containing protein</fullName>
    </recommendedName>
</protein>
<dbReference type="PANTHER" id="PTHR40465:SF1">
    <property type="entry name" value="DUF6534 DOMAIN-CONTAINING PROTEIN"/>
    <property type="match status" value="1"/>
</dbReference>
<keyword evidence="1" id="KW-0812">Transmembrane</keyword>
<feature type="transmembrane region" description="Helical" evidence="1">
    <location>
        <begin position="49"/>
        <end position="66"/>
    </location>
</feature>
<feature type="transmembrane region" description="Helical" evidence="1">
    <location>
        <begin position="94"/>
        <end position="116"/>
    </location>
</feature>
<feature type="transmembrane region" description="Helical" evidence="1">
    <location>
        <begin position="167"/>
        <end position="188"/>
    </location>
</feature>
<dbReference type="EMBL" id="KV429063">
    <property type="protein sequence ID" value="KZT68759.1"/>
    <property type="molecule type" value="Genomic_DNA"/>
</dbReference>
<dbReference type="Pfam" id="PF20152">
    <property type="entry name" value="DUF6534"/>
    <property type="match status" value="1"/>
</dbReference>
<feature type="domain" description="DUF6534" evidence="2">
    <location>
        <begin position="173"/>
        <end position="244"/>
    </location>
</feature>
<dbReference type="AlphaFoldDB" id="A0A165PXX2"/>
<organism evidence="3 4">
    <name type="scientific">Daedalea quercina L-15889</name>
    <dbReference type="NCBI Taxonomy" id="1314783"/>
    <lineage>
        <taxon>Eukaryota</taxon>
        <taxon>Fungi</taxon>
        <taxon>Dikarya</taxon>
        <taxon>Basidiomycota</taxon>
        <taxon>Agaricomycotina</taxon>
        <taxon>Agaricomycetes</taxon>
        <taxon>Polyporales</taxon>
        <taxon>Fomitopsis</taxon>
    </lineage>
</organism>
<evidence type="ECO:0000256" key="1">
    <source>
        <dbReference type="SAM" id="Phobius"/>
    </source>
</evidence>
<gene>
    <name evidence="3" type="ORF">DAEQUDRAFT_308562</name>
</gene>
<evidence type="ECO:0000259" key="2">
    <source>
        <dbReference type="Pfam" id="PF20152"/>
    </source>
</evidence>
<dbReference type="OrthoDB" id="2751245at2759"/>
<feature type="transmembrane region" description="Helical" evidence="1">
    <location>
        <begin position="15"/>
        <end position="37"/>
    </location>
</feature>
<reference evidence="3 4" key="1">
    <citation type="journal article" date="2016" name="Mol. Biol. Evol.">
        <title>Comparative Genomics of Early-Diverging Mushroom-Forming Fungi Provides Insights into the Origins of Lignocellulose Decay Capabilities.</title>
        <authorList>
            <person name="Nagy L.G."/>
            <person name="Riley R."/>
            <person name="Tritt A."/>
            <person name="Adam C."/>
            <person name="Daum C."/>
            <person name="Floudas D."/>
            <person name="Sun H."/>
            <person name="Yadav J.S."/>
            <person name="Pangilinan J."/>
            <person name="Larsson K.H."/>
            <person name="Matsuura K."/>
            <person name="Barry K."/>
            <person name="Labutti K."/>
            <person name="Kuo R."/>
            <person name="Ohm R.A."/>
            <person name="Bhattacharya S.S."/>
            <person name="Shirouzu T."/>
            <person name="Yoshinaga Y."/>
            <person name="Martin F.M."/>
            <person name="Grigoriev I.V."/>
            <person name="Hibbett D.S."/>
        </authorList>
    </citation>
    <scope>NUCLEOTIDE SEQUENCE [LARGE SCALE GENOMIC DNA]</scope>
    <source>
        <strain evidence="3 4">L-15889</strain>
    </source>
</reference>